<dbReference type="Proteomes" id="UP000499080">
    <property type="component" value="Unassembled WGS sequence"/>
</dbReference>
<gene>
    <name evidence="1" type="ORF">AVEN_78222_1</name>
</gene>
<proteinExistence type="predicted"/>
<accession>A0A4Y2LLJ1</accession>
<sequence>MLINKRTLTQTRTAVYHFIHHITEILIVLLAHLPDSNSKISRGGTVVEYRRRGRMAPGLKRDTTLTPHHTAVSRAHVAPILFGIVELQKKNHTED</sequence>
<evidence type="ECO:0000313" key="2">
    <source>
        <dbReference type="Proteomes" id="UP000499080"/>
    </source>
</evidence>
<evidence type="ECO:0000313" key="1">
    <source>
        <dbReference type="EMBL" id="GBN14990.1"/>
    </source>
</evidence>
<comment type="caution">
    <text evidence="1">The sequence shown here is derived from an EMBL/GenBank/DDBJ whole genome shotgun (WGS) entry which is preliminary data.</text>
</comment>
<reference evidence="1 2" key="1">
    <citation type="journal article" date="2019" name="Sci. Rep.">
        <title>Orb-weaving spider Araneus ventricosus genome elucidates the spidroin gene catalogue.</title>
        <authorList>
            <person name="Kono N."/>
            <person name="Nakamura H."/>
            <person name="Ohtoshi R."/>
            <person name="Moran D.A.P."/>
            <person name="Shinohara A."/>
            <person name="Yoshida Y."/>
            <person name="Fujiwara M."/>
            <person name="Mori M."/>
            <person name="Tomita M."/>
            <person name="Arakawa K."/>
        </authorList>
    </citation>
    <scope>NUCLEOTIDE SEQUENCE [LARGE SCALE GENOMIC DNA]</scope>
</reference>
<protein>
    <submittedName>
        <fullName evidence="1">Uncharacterized protein</fullName>
    </submittedName>
</protein>
<dbReference type="AlphaFoldDB" id="A0A4Y2LLJ1"/>
<keyword evidence="2" id="KW-1185">Reference proteome</keyword>
<dbReference type="EMBL" id="BGPR01005972">
    <property type="protein sequence ID" value="GBN14990.1"/>
    <property type="molecule type" value="Genomic_DNA"/>
</dbReference>
<name>A0A4Y2LLJ1_ARAVE</name>
<organism evidence="1 2">
    <name type="scientific">Araneus ventricosus</name>
    <name type="common">Orbweaver spider</name>
    <name type="synonym">Epeira ventricosa</name>
    <dbReference type="NCBI Taxonomy" id="182803"/>
    <lineage>
        <taxon>Eukaryota</taxon>
        <taxon>Metazoa</taxon>
        <taxon>Ecdysozoa</taxon>
        <taxon>Arthropoda</taxon>
        <taxon>Chelicerata</taxon>
        <taxon>Arachnida</taxon>
        <taxon>Araneae</taxon>
        <taxon>Araneomorphae</taxon>
        <taxon>Entelegynae</taxon>
        <taxon>Araneoidea</taxon>
        <taxon>Araneidae</taxon>
        <taxon>Araneus</taxon>
    </lineage>
</organism>